<reference evidence="1" key="1">
    <citation type="submission" date="2022-06" db="EMBL/GenBank/DDBJ databases">
        <authorList>
            <consortium name="SYNGENTA / RWTH Aachen University"/>
        </authorList>
    </citation>
    <scope>NUCLEOTIDE SEQUENCE</scope>
</reference>
<dbReference type="AlphaFoldDB" id="A0AAV0AJH4"/>
<evidence type="ECO:0000313" key="2">
    <source>
        <dbReference type="Proteomes" id="UP001153365"/>
    </source>
</evidence>
<evidence type="ECO:0000313" key="1">
    <source>
        <dbReference type="EMBL" id="CAH7668630.1"/>
    </source>
</evidence>
<keyword evidence="2" id="KW-1185">Reference proteome</keyword>
<name>A0AAV0AJH4_PHAPC</name>
<gene>
    <name evidence="1" type="ORF">PPACK8108_LOCUS3155</name>
</gene>
<sequence>MRFLIVQFNKYSKPSHILDIDTIFVGRLKLVFKVKGHTQKTSAPPSPNQITSAFKTLSSTIEPQLPNTENLSLYVMCQGLGTNWPTTRRISTLIMVSIKEPMIQMSAHPITDLSIASEGWVWSFHSKEKRFE</sequence>
<organism evidence="1 2">
    <name type="scientific">Phakopsora pachyrhizi</name>
    <name type="common">Asian soybean rust disease fungus</name>
    <dbReference type="NCBI Taxonomy" id="170000"/>
    <lineage>
        <taxon>Eukaryota</taxon>
        <taxon>Fungi</taxon>
        <taxon>Dikarya</taxon>
        <taxon>Basidiomycota</taxon>
        <taxon>Pucciniomycotina</taxon>
        <taxon>Pucciniomycetes</taxon>
        <taxon>Pucciniales</taxon>
        <taxon>Phakopsoraceae</taxon>
        <taxon>Phakopsora</taxon>
    </lineage>
</organism>
<protein>
    <submittedName>
        <fullName evidence="1">Uncharacterized protein</fullName>
    </submittedName>
</protein>
<accession>A0AAV0AJH4</accession>
<dbReference type="EMBL" id="CALTRL010000553">
    <property type="protein sequence ID" value="CAH7668630.1"/>
    <property type="molecule type" value="Genomic_DNA"/>
</dbReference>
<proteinExistence type="predicted"/>
<comment type="caution">
    <text evidence="1">The sequence shown here is derived from an EMBL/GenBank/DDBJ whole genome shotgun (WGS) entry which is preliminary data.</text>
</comment>
<dbReference type="Proteomes" id="UP001153365">
    <property type="component" value="Unassembled WGS sequence"/>
</dbReference>